<gene>
    <name evidence="17" type="ORF">CEY11_16240</name>
</gene>
<dbReference type="EMBL" id="NJIH01000009">
    <property type="protein sequence ID" value="OWT57458.1"/>
    <property type="molecule type" value="Genomic_DNA"/>
</dbReference>
<dbReference type="EC" id="2.7.13.3" evidence="14"/>
<keyword evidence="3 14" id="KW-1003">Cell membrane</keyword>
<evidence type="ECO:0000256" key="4">
    <source>
        <dbReference type="ARBA" id="ARBA00022519"/>
    </source>
</evidence>
<dbReference type="InterPro" id="IPR036890">
    <property type="entry name" value="HATPase_C_sf"/>
</dbReference>
<feature type="domain" description="Histidine kinase" evidence="15">
    <location>
        <begin position="242"/>
        <end position="458"/>
    </location>
</feature>
<proteinExistence type="predicted"/>
<feature type="domain" description="HAMP" evidence="16">
    <location>
        <begin position="181"/>
        <end position="234"/>
    </location>
</feature>
<dbReference type="GO" id="GO:0000155">
    <property type="term" value="F:phosphorelay sensor kinase activity"/>
    <property type="evidence" value="ECO:0007669"/>
    <property type="project" value="InterPro"/>
</dbReference>
<dbReference type="PRINTS" id="PR00344">
    <property type="entry name" value="BCTRLSENSOR"/>
</dbReference>
<feature type="transmembrane region" description="Helical" evidence="14">
    <location>
        <begin position="157"/>
        <end position="180"/>
    </location>
</feature>
<evidence type="ECO:0000256" key="12">
    <source>
        <dbReference type="ARBA" id="ARBA00023012"/>
    </source>
</evidence>
<dbReference type="GO" id="GO:0005886">
    <property type="term" value="C:plasma membrane"/>
    <property type="evidence" value="ECO:0007669"/>
    <property type="project" value="UniProtKB-SubCell"/>
</dbReference>
<comment type="function">
    <text evidence="14">Member of a two-component regulatory system.</text>
</comment>
<dbReference type="PROSITE" id="PS50885">
    <property type="entry name" value="HAMP"/>
    <property type="match status" value="1"/>
</dbReference>
<keyword evidence="7 14" id="KW-0812">Transmembrane</keyword>
<evidence type="ECO:0000256" key="9">
    <source>
        <dbReference type="ARBA" id="ARBA00022777"/>
    </source>
</evidence>
<keyword evidence="9 14" id="KW-0418">Kinase</keyword>
<evidence type="ECO:0000256" key="6">
    <source>
        <dbReference type="ARBA" id="ARBA00022679"/>
    </source>
</evidence>
<organism evidence="17 18">
    <name type="scientific">Candidimonas nitroreducens</name>
    <dbReference type="NCBI Taxonomy" id="683354"/>
    <lineage>
        <taxon>Bacteria</taxon>
        <taxon>Pseudomonadati</taxon>
        <taxon>Pseudomonadota</taxon>
        <taxon>Betaproteobacteria</taxon>
        <taxon>Burkholderiales</taxon>
        <taxon>Alcaligenaceae</taxon>
        <taxon>Candidimonas</taxon>
    </lineage>
</organism>
<dbReference type="PANTHER" id="PTHR45436">
    <property type="entry name" value="SENSOR HISTIDINE KINASE YKOH"/>
    <property type="match status" value="1"/>
</dbReference>
<evidence type="ECO:0000256" key="2">
    <source>
        <dbReference type="ARBA" id="ARBA00004533"/>
    </source>
</evidence>
<dbReference type="OrthoDB" id="9786919at2"/>
<keyword evidence="8 14" id="KW-0547">Nucleotide-binding</keyword>
<dbReference type="SMART" id="SM00388">
    <property type="entry name" value="HisKA"/>
    <property type="match status" value="1"/>
</dbReference>
<keyword evidence="6 14" id="KW-0808">Transferase</keyword>
<keyword evidence="12 14" id="KW-0902">Two-component regulatory system</keyword>
<dbReference type="Pfam" id="PF02518">
    <property type="entry name" value="HATPase_c"/>
    <property type="match status" value="1"/>
</dbReference>
<evidence type="ECO:0000256" key="3">
    <source>
        <dbReference type="ARBA" id="ARBA00022475"/>
    </source>
</evidence>
<dbReference type="InterPro" id="IPR036097">
    <property type="entry name" value="HisK_dim/P_sf"/>
</dbReference>
<dbReference type="PROSITE" id="PS50109">
    <property type="entry name" value="HIS_KIN"/>
    <property type="match status" value="1"/>
</dbReference>
<comment type="caution">
    <text evidence="17">The sequence shown here is derived from an EMBL/GenBank/DDBJ whole genome shotgun (WGS) entry which is preliminary data.</text>
</comment>
<dbReference type="SUPFAM" id="SSF47384">
    <property type="entry name" value="Homodimeric domain of signal transducing histidine kinase"/>
    <property type="match status" value="1"/>
</dbReference>
<evidence type="ECO:0000256" key="14">
    <source>
        <dbReference type="RuleBase" id="RU364088"/>
    </source>
</evidence>
<dbReference type="InterPro" id="IPR006290">
    <property type="entry name" value="CztS_silS_copS"/>
</dbReference>
<dbReference type="Gene3D" id="1.10.287.130">
    <property type="match status" value="1"/>
</dbReference>
<dbReference type="InterPro" id="IPR003594">
    <property type="entry name" value="HATPase_dom"/>
</dbReference>
<keyword evidence="4 14" id="KW-0997">Cell inner membrane</keyword>
<dbReference type="Pfam" id="PF00672">
    <property type="entry name" value="HAMP"/>
    <property type="match status" value="1"/>
</dbReference>
<keyword evidence="18" id="KW-1185">Reference proteome</keyword>
<dbReference type="GO" id="GO:0005524">
    <property type="term" value="F:ATP binding"/>
    <property type="evidence" value="ECO:0007669"/>
    <property type="project" value="UniProtKB-KW"/>
</dbReference>
<keyword evidence="10 14" id="KW-0067">ATP-binding</keyword>
<evidence type="ECO:0000313" key="17">
    <source>
        <dbReference type="EMBL" id="OWT57458.1"/>
    </source>
</evidence>
<reference evidence="18" key="1">
    <citation type="submission" date="2017-06" db="EMBL/GenBank/DDBJ databases">
        <title>Herbaspirillum phytohormonus sp. nov., isolated from the root nodule of Robinia pseudoacacia in lead-zinc mine.</title>
        <authorList>
            <person name="Fan M."/>
            <person name="Lin Y."/>
        </authorList>
    </citation>
    <scope>NUCLEOTIDE SEQUENCE [LARGE SCALE GENOMIC DNA]</scope>
    <source>
        <strain evidence="18">SC-089</strain>
    </source>
</reference>
<dbReference type="Gene3D" id="6.10.340.10">
    <property type="match status" value="1"/>
</dbReference>
<evidence type="ECO:0000256" key="8">
    <source>
        <dbReference type="ARBA" id="ARBA00022741"/>
    </source>
</evidence>
<keyword evidence="13 14" id="KW-0472">Membrane</keyword>
<evidence type="ECO:0000256" key="10">
    <source>
        <dbReference type="ARBA" id="ARBA00022840"/>
    </source>
</evidence>
<sequence length="461" mass="50836">MKRSITLRLVAMFALATLAMFLLIGAALYGVLQRELARHQRDELQTAYQDMEYMIKRSGNLHRWSHVVTKMDTLTATNGSKRFWVASSDPSYRYGADLNQILASLGGQDGPGMLRLPGRSYPLYTLTRTIPGFQSQPDIHLTIGIDAKPYIHTLHTFLIALMSLSLVAVVLVMLLGYWIARVGLRPLKLLSREAQLLSPRTLSQRLRISPLPAELSDLAGAFNGALGRLETAYTQLEAFNADVAHELRTPLTNLIGETQVALSRERTAQQFQEVLQSNLEEIERLRSIVNDMLFLARADRGEAATGLVRAPLAREIGKTIEFLEFVLDETQETVRIDGDVQAEAMIETALFRRAMANLLQNAIEHSQSGAEIRVDITRQQSQIRIGVANPGDPIAPKHLPMLFDRFYRVDAARYNGKTHGHGLGLAIVKAIATMHGGDVFASSADGITTIGFSVPAAQAAA</sequence>
<dbReference type="Gene3D" id="3.30.565.10">
    <property type="entry name" value="Histidine kinase-like ATPase, C-terminal domain"/>
    <property type="match status" value="1"/>
</dbReference>
<name>A0A225M860_9BURK</name>
<dbReference type="AlphaFoldDB" id="A0A225M860"/>
<evidence type="ECO:0000259" key="15">
    <source>
        <dbReference type="PROSITE" id="PS50109"/>
    </source>
</evidence>
<dbReference type="RefSeq" id="WP_088604462.1">
    <property type="nucleotide sequence ID" value="NZ_NJIH01000009.1"/>
</dbReference>
<dbReference type="InterPro" id="IPR003661">
    <property type="entry name" value="HisK_dim/P_dom"/>
</dbReference>
<dbReference type="CDD" id="cd00082">
    <property type="entry name" value="HisKA"/>
    <property type="match status" value="1"/>
</dbReference>
<dbReference type="PANTHER" id="PTHR45436:SF9">
    <property type="entry name" value="SENSOR PROTEIN"/>
    <property type="match status" value="1"/>
</dbReference>
<evidence type="ECO:0000256" key="7">
    <source>
        <dbReference type="ARBA" id="ARBA00022692"/>
    </source>
</evidence>
<protein>
    <recommendedName>
        <fullName evidence="14">Sensor protein</fullName>
        <ecNumber evidence="14">2.7.13.3</ecNumber>
    </recommendedName>
</protein>
<evidence type="ECO:0000256" key="1">
    <source>
        <dbReference type="ARBA" id="ARBA00000085"/>
    </source>
</evidence>
<keyword evidence="5" id="KW-0597">Phosphoprotein</keyword>
<evidence type="ECO:0000313" key="18">
    <source>
        <dbReference type="Proteomes" id="UP000214603"/>
    </source>
</evidence>
<evidence type="ECO:0000256" key="13">
    <source>
        <dbReference type="ARBA" id="ARBA00023136"/>
    </source>
</evidence>
<feature type="transmembrane region" description="Helical" evidence="14">
    <location>
        <begin position="6"/>
        <end position="32"/>
    </location>
</feature>
<keyword evidence="11 14" id="KW-1133">Transmembrane helix</keyword>
<dbReference type="NCBIfam" id="TIGR01386">
    <property type="entry name" value="cztS_silS_copS"/>
    <property type="match status" value="1"/>
</dbReference>
<dbReference type="InterPro" id="IPR003660">
    <property type="entry name" value="HAMP_dom"/>
</dbReference>
<comment type="catalytic activity">
    <reaction evidence="1 14">
        <text>ATP + protein L-histidine = ADP + protein N-phospho-L-histidine.</text>
        <dbReference type="EC" id="2.7.13.3"/>
    </reaction>
</comment>
<dbReference type="SUPFAM" id="SSF55874">
    <property type="entry name" value="ATPase domain of HSP90 chaperone/DNA topoisomerase II/histidine kinase"/>
    <property type="match status" value="1"/>
</dbReference>
<dbReference type="SMART" id="SM00304">
    <property type="entry name" value="HAMP"/>
    <property type="match status" value="1"/>
</dbReference>
<evidence type="ECO:0000259" key="16">
    <source>
        <dbReference type="PROSITE" id="PS50885"/>
    </source>
</evidence>
<dbReference type="Pfam" id="PF00512">
    <property type="entry name" value="HisKA"/>
    <property type="match status" value="1"/>
</dbReference>
<dbReference type="Proteomes" id="UP000214603">
    <property type="component" value="Unassembled WGS sequence"/>
</dbReference>
<dbReference type="InterPro" id="IPR050428">
    <property type="entry name" value="TCS_sensor_his_kinase"/>
</dbReference>
<evidence type="ECO:0000256" key="5">
    <source>
        <dbReference type="ARBA" id="ARBA00022553"/>
    </source>
</evidence>
<dbReference type="SMART" id="SM00387">
    <property type="entry name" value="HATPase_c"/>
    <property type="match status" value="1"/>
</dbReference>
<dbReference type="FunFam" id="1.10.287.130:FF:000001">
    <property type="entry name" value="Two-component sensor histidine kinase"/>
    <property type="match status" value="1"/>
</dbReference>
<accession>A0A225M860</accession>
<dbReference type="InterPro" id="IPR004358">
    <property type="entry name" value="Sig_transdc_His_kin-like_C"/>
</dbReference>
<evidence type="ECO:0000256" key="11">
    <source>
        <dbReference type="ARBA" id="ARBA00022989"/>
    </source>
</evidence>
<comment type="subcellular location">
    <subcellularLocation>
        <location evidence="2 14">Cell inner membrane</location>
    </subcellularLocation>
</comment>
<dbReference type="CDD" id="cd00075">
    <property type="entry name" value="HATPase"/>
    <property type="match status" value="1"/>
</dbReference>
<dbReference type="InterPro" id="IPR005467">
    <property type="entry name" value="His_kinase_dom"/>
</dbReference>